<comment type="caution">
    <text evidence="2">The sequence shown here is derived from an EMBL/GenBank/DDBJ whole genome shotgun (WGS) entry which is preliminary data.</text>
</comment>
<dbReference type="Proteomes" id="UP001151760">
    <property type="component" value="Unassembled WGS sequence"/>
</dbReference>
<reference evidence="2" key="2">
    <citation type="submission" date="2022-01" db="EMBL/GenBank/DDBJ databases">
        <authorList>
            <person name="Yamashiro T."/>
            <person name="Shiraishi A."/>
            <person name="Satake H."/>
            <person name="Nakayama K."/>
        </authorList>
    </citation>
    <scope>NUCLEOTIDE SEQUENCE</scope>
</reference>
<gene>
    <name evidence="2" type="ORF">Tco_1066231</name>
</gene>
<organism evidence="2 3">
    <name type="scientific">Tanacetum coccineum</name>
    <dbReference type="NCBI Taxonomy" id="301880"/>
    <lineage>
        <taxon>Eukaryota</taxon>
        <taxon>Viridiplantae</taxon>
        <taxon>Streptophyta</taxon>
        <taxon>Embryophyta</taxon>
        <taxon>Tracheophyta</taxon>
        <taxon>Spermatophyta</taxon>
        <taxon>Magnoliopsida</taxon>
        <taxon>eudicotyledons</taxon>
        <taxon>Gunneridae</taxon>
        <taxon>Pentapetalae</taxon>
        <taxon>asterids</taxon>
        <taxon>campanulids</taxon>
        <taxon>Asterales</taxon>
        <taxon>Asteraceae</taxon>
        <taxon>Asteroideae</taxon>
        <taxon>Anthemideae</taxon>
        <taxon>Anthemidinae</taxon>
        <taxon>Tanacetum</taxon>
    </lineage>
</organism>
<evidence type="ECO:0000256" key="1">
    <source>
        <dbReference type="SAM" id="MobiDB-lite"/>
    </source>
</evidence>
<name>A0ABQ5HA97_9ASTR</name>
<feature type="compositionally biased region" description="Basic and acidic residues" evidence="1">
    <location>
        <begin position="56"/>
        <end position="69"/>
    </location>
</feature>
<evidence type="ECO:0000313" key="3">
    <source>
        <dbReference type="Proteomes" id="UP001151760"/>
    </source>
</evidence>
<proteinExistence type="predicted"/>
<keyword evidence="3" id="KW-1185">Reference proteome</keyword>
<reference evidence="2" key="1">
    <citation type="journal article" date="2022" name="Int. J. Mol. Sci.">
        <title>Draft Genome of Tanacetum Coccineum: Genomic Comparison of Closely Related Tanacetum-Family Plants.</title>
        <authorList>
            <person name="Yamashiro T."/>
            <person name="Shiraishi A."/>
            <person name="Nakayama K."/>
            <person name="Satake H."/>
        </authorList>
    </citation>
    <scope>NUCLEOTIDE SEQUENCE</scope>
</reference>
<evidence type="ECO:0000313" key="2">
    <source>
        <dbReference type="EMBL" id="GJT84514.1"/>
    </source>
</evidence>
<protein>
    <submittedName>
        <fullName evidence="2">Uncharacterized protein</fullName>
    </submittedName>
</protein>
<dbReference type="EMBL" id="BQNB010019365">
    <property type="protein sequence ID" value="GJT84514.1"/>
    <property type="molecule type" value="Genomic_DNA"/>
</dbReference>
<sequence length="95" mass="11052">MGTITNVEVFNFIVERLKPCAMIQSCRNSEVTEGGVLGVPQFIVNDTDGFPIQPVPRDEDEREPRFIEDMEKDDEDEDEDIEKDDDMRKEEEEKQ</sequence>
<feature type="region of interest" description="Disordered" evidence="1">
    <location>
        <begin position="46"/>
        <end position="95"/>
    </location>
</feature>
<feature type="compositionally biased region" description="Basic and acidic residues" evidence="1">
    <location>
        <begin position="85"/>
        <end position="95"/>
    </location>
</feature>
<accession>A0ABQ5HA97</accession>
<feature type="compositionally biased region" description="Acidic residues" evidence="1">
    <location>
        <begin position="70"/>
        <end position="84"/>
    </location>
</feature>